<feature type="domain" description="7,8-dihydro-6-hydroxymethylpterin-pyrophosphokinase" evidence="12">
    <location>
        <begin position="5"/>
        <end position="131"/>
    </location>
</feature>
<evidence type="ECO:0000313" key="13">
    <source>
        <dbReference type="EMBL" id="BDE07370.1"/>
    </source>
</evidence>
<dbReference type="AlphaFoldDB" id="A0AAN1XXT4"/>
<evidence type="ECO:0000256" key="4">
    <source>
        <dbReference type="ARBA" id="ARBA00022679"/>
    </source>
</evidence>
<evidence type="ECO:0000256" key="5">
    <source>
        <dbReference type="ARBA" id="ARBA00022723"/>
    </source>
</evidence>
<keyword evidence="14" id="KW-1185">Reference proteome</keyword>
<dbReference type="GO" id="GO:0016301">
    <property type="term" value="F:kinase activity"/>
    <property type="evidence" value="ECO:0007669"/>
    <property type="project" value="UniProtKB-KW"/>
</dbReference>
<reference evidence="13 14" key="1">
    <citation type="journal article" date="2022" name="ISME Commun">
        <title>Vulcanimicrobium alpinus gen. nov. sp. nov., the first cultivated representative of the candidate phylum 'Eremiobacterota', is a metabolically versatile aerobic anoxygenic phototroph.</title>
        <authorList>
            <person name="Yabe S."/>
            <person name="Muto K."/>
            <person name="Abe K."/>
            <person name="Yokota A."/>
            <person name="Staudigel H."/>
            <person name="Tebo B.M."/>
        </authorList>
    </citation>
    <scope>NUCLEOTIDE SEQUENCE [LARGE SCALE GENOMIC DNA]</scope>
    <source>
        <strain evidence="13 14">WC8-2</strain>
    </source>
</reference>
<keyword evidence="10" id="KW-0289">Folate biosynthesis</keyword>
<dbReference type="InterPro" id="IPR003801">
    <property type="entry name" value="GTP_cyclohydrolase_FolE2/MptA"/>
</dbReference>
<organism evidence="13 14">
    <name type="scientific">Vulcanimicrobium alpinum</name>
    <dbReference type="NCBI Taxonomy" id="3016050"/>
    <lineage>
        <taxon>Bacteria</taxon>
        <taxon>Bacillati</taxon>
        <taxon>Vulcanimicrobiota</taxon>
        <taxon>Vulcanimicrobiia</taxon>
        <taxon>Vulcanimicrobiales</taxon>
        <taxon>Vulcanimicrobiaceae</taxon>
        <taxon>Vulcanimicrobium</taxon>
    </lineage>
</organism>
<dbReference type="GO" id="GO:0046872">
    <property type="term" value="F:metal ion binding"/>
    <property type="evidence" value="ECO:0007669"/>
    <property type="project" value="UniProtKB-KW"/>
</dbReference>
<dbReference type="GO" id="GO:0003848">
    <property type="term" value="F:2-amino-4-hydroxy-6-hydroxymethyldihydropteridine diphosphokinase activity"/>
    <property type="evidence" value="ECO:0007669"/>
    <property type="project" value="UniProtKB-EC"/>
</dbReference>
<comment type="catalytic activity">
    <reaction evidence="1">
        <text>6-hydroxymethyl-7,8-dihydropterin + ATP = (7,8-dihydropterin-6-yl)methyl diphosphate + AMP + H(+)</text>
        <dbReference type="Rhea" id="RHEA:11412"/>
        <dbReference type="ChEBI" id="CHEBI:15378"/>
        <dbReference type="ChEBI" id="CHEBI:30616"/>
        <dbReference type="ChEBI" id="CHEBI:44841"/>
        <dbReference type="ChEBI" id="CHEBI:72950"/>
        <dbReference type="ChEBI" id="CHEBI:456215"/>
        <dbReference type="EC" id="2.7.6.3"/>
    </reaction>
</comment>
<evidence type="ECO:0000256" key="8">
    <source>
        <dbReference type="ARBA" id="ARBA00022801"/>
    </source>
</evidence>
<accession>A0AAN1XXT4</accession>
<evidence type="ECO:0000256" key="10">
    <source>
        <dbReference type="ARBA" id="ARBA00022909"/>
    </source>
</evidence>
<keyword evidence="5" id="KW-0479">Metal-binding</keyword>
<dbReference type="SUPFAM" id="SSF55083">
    <property type="entry name" value="6-hydroxymethyl-7,8-dihydropterin pyrophosphokinase, HPPK"/>
    <property type="match status" value="1"/>
</dbReference>
<dbReference type="NCBIfam" id="TIGR00294">
    <property type="entry name" value="GTP cyclohydrolase MptA"/>
    <property type="match status" value="1"/>
</dbReference>
<dbReference type="Proteomes" id="UP001317532">
    <property type="component" value="Chromosome"/>
</dbReference>
<dbReference type="GO" id="GO:0005524">
    <property type="term" value="F:ATP binding"/>
    <property type="evidence" value="ECO:0007669"/>
    <property type="project" value="UniProtKB-KW"/>
</dbReference>
<dbReference type="GO" id="GO:0046656">
    <property type="term" value="P:folic acid biosynthetic process"/>
    <property type="evidence" value="ECO:0007669"/>
    <property type="project" value="UniProtKB-KW"/>
</dbReference>
<dbReference type="PANTHER" id="PTHR36445:SF1">
    <property type="entry name" value="GTP CYCLOHYDROLASE MPTA"/>
    <property type="match status" value="1"/>
</dbReference>
<dbReference type="EC" id="2.7.6.3" evidence="3"/>
<dbReference type="Pfam" id="PF01288">
    <property type="entry name" value="HPPK"/>
    <property type="match status" value="1"/>
</dbReference>
<dbReference type="EMBL" id="AP025523">
    <property type="protein sequence ID" value="BDE07370.1"/>
    <property type="molecule type" value="Genomic_DNA"/>
</dbReference>
<keyword evidence="4" id="KW-0808">Transferase</keyword>
<dbReference type="Gene3D" id="3.30.70.560">
    <property type="entry name" value="7,8-Dihydro-6-hydroxymethylpterin-pyrophosphokinase HPPK"/>
    <property type="match status" value="1"/>
</dbReference>
<evidence type="ECO:0000256" key="6">
    <source>
        <dbReference type="ARBA" id="ARBA00022741"/>
    </source>
</evidence>
<dbReference type="CDD" id="cd00483">
    <property type="entry name" value="HPPK"/>
    <property type="match status" value="1"/>
</dbReference>
<keyword evidence="9" id="KW-0067">ATP-binding</keyword>
<dbReference type="HAMAP" id="MF_01527_A">
    <property type="entry name" value="GTP_cyclohydrol_A"/>
    <property type="match status" value="1"/>
</dbReference>
<dbReference type="InterPro" id="IPR035907">
    <property type="entry name" value="Hppk_sf"/>
</dbReference>
<evidence type="ECO:0000313" key="14">
    <source>
        <dbReference type="Proteomes" id="UP001317532"/>
    </source>
</evidence>
<protein>
    <recommendedName>
        <fullName evidence="3">2-amino-4-hydroxy-6-hydroxymethyldihydropteridine diphosphokinase</fullName>
        <ecNumber evidence="3">2.7.6.3</ecNumber>
    </recommendedName>
</protein>
<evidence type="ECO:0000259" key="12">
    <source>
        <dbReference type="Pfam" id="PF01288"/>
    </source>
</evidence>
<evidence type="ECO:0000256" key="2">
    <source>
        <dbReference type="ARBA" id="ARBA00005051"/>
    </source>
</evidence>
<evidence type="ECO:0000256" key="3">
    <source>
        <dbReference type="ARBA" id="ARBA00013253"/>
    </source>
</evidence>
<dbReference type="GO" id="GO:0003934">
    <property type="term" value="F:GTP cyclohydrolase I activity"/>
    <property type="evidence" value="ECO:0007669"/>
    <property type="project" value="InterPro"/>
</dbReference>
<dbReference type="InterPro" id="IPR022840">
    <property type="entry name" value="GTP_cyclohydrolase_MptA"/>
</dbReference>
<evidence type="ECO:0000256" key="7">
    <source>
        <dbReference type="ARBA" id="ARBA00022777"/>
    </source>
</evidence>
<keyword evidence="6" id="KW-0547">Nucleotide-binding</keyword>
<name>A0AAN1XXT4_UNVUL</name>
<keyword evidence="11" id="KW-0408">Iron</keyword>
<keyword evidence="7" id="KW-0418">Kinase</keyword>
<dbReference type="KEGG" id="vab:WPS_26460"/>
<dbReference type="NCBIfam" id="TIGR01498">
    <property type="entry name" value="folK"/>
    <property type="match status" value="1"/>
</dbReference>
<sequence length="493" mass="54244">MPTVYVGLGSNLGDRQSTILGALQRLRREATVEAVSSYYETAPAGGVAGPAFLNVAAKLATTLEPLAFEAVVRGIETAIGRQTRTPLDARPIDIDILLIDGLVADFGRFEVPHPYLAGRAFNLIPLAEIAPDVVEPRSGETISALAQKVDKRWVQRKARAVHFIANRQEEAPDVRLSLNRVGVSSVKHLIRLNVGGEERLFHGDFTMVADLAPDKAGVHMSRFSELLEAATLDVLNRREKPSRVEHLTEQIAREIVRSQGALRADVRLRADFGLERWTPVSGKRTEETYTLVSIAHADAHGTRRIVGVEAEGMTACPCAQLMVREHSLRELMDAGFSEADATRALDALPVATHNQRGRGGVYIGADAAFAEEIRAEDLVEIVESSMSSETYDLLKRPDEFFIVNKAHHNPKFVEDVVRGILARALDMYADFPDTTYIGASQVNYESIHKHDAFAEAFGLFGEFRRELRDGTHIDVKTDLATWLGTRPSPVVAL</sequence>
<evidence type="ECO:0000256" key="11">
    <source>
        <dbReference type="ARBA" id="ARBA00023004"/>
    </source>
</evidence>
<dbReference type="Gene3D" id="3.10.270.10">
    <property type="entry name" value="Urate Oxidase"/>
    <property type="match status" value="1"/>
</dbReference>
<comment type="pathway">
    <text evidence="2">Cofactor biosynthesis; tetrahydrofolate biosynthesis; 2-amino-4-hydroxy-6-hydroxymethyl-7,8-dihydropteridine diphosphate from 7,8-dihydroneopterin triphosphate: step 4/4.</text>
</comment>
<dbReference type="PANTHER" id="PTHR36445">
    <property type="entry name" value="GTP CYCLOHYDROLASE MPTA"/>
    <property type="match status" value="1"/>
</dbReference>
<dbReference type="RefSeq" id="WP_317994967.1">
    <property type="nucleotide sequence ID" value="NZ_AP025523.1"/>
</dbReference>
<gene>
    <name evidence="13" type="ORF">WPS_26460</name>
</gene>
<dbReference type="Pfam" id="PF02649">
    <property type="entry name" value="GCHY-1"/>
    <property type="match status" value="1"/>
</dbReference>
<proteinExistence type="inferred from homology"/>
<evidence type="ECO:0000256" key="9">
    <source>
        <dbReference type="ARBA" id="ARBA00022840"/>
    </source>
</evidence>
<keyword evidence="8" id="KW-0378">Hydrolase</keyword>
<evidence type="ECO:0000256" key="1">
    <source>
        <dbReference type="ARBA" id="ARBA00000198"/>
    </source>
</evidence>
<dbReference type="InterPro" id="IPR000550">
    <property type="entry name" value="Hppk"/>
</dbReference>